<evidence type="ECO:0008006" key="3">
    <source>
        <dbReference type="Google" id="ProtNLM"/>
    </source>
</evidence>
<dbReference type="PANTHER" id="PTHR35404">
    <property type="entry name" value="TRANSPOSASE OF TN10"/>
    <property type="match status" value="1"/>
</dbReference>
<keyword evidence="2" id="KW-1185">Reference proteome</keyword>
<name>A0ABS8W4Z2_9GAMM</name>
<sequence>MRELNIIHQQLQNQCPFIHKKRLQSLIDFTQALLQGDRLTLTQLGCSMTGKTSAKHAIKRVDRLLGNDRGCIAIYRWHAQLTCSLNPFPFVLID</sequence>
<organism evidence="1 2">
    <name type="scientific">Motilimonas cestriensis</name>
    <dbReference type="NCBI Taxonomy" id="2742685"/>
    <lineage>
        <taxon>Bacteria</taxon>
        <taxon>Pseudomonadati</taxon>
        <taxon>Pseudomonadota</taxon>
        <taxon>Gammaproteobacteria</taxon>
        <taxon>Alteromonadales</taxon>
        <taxon>Alteromonadales genera incertae sedis</taxon>
        <taxon>Motilimonas</taxon>
    </lineage>
</organism>
<dbReference type="PANTHER" id="PTHR35404:SF8">
    <property type="entry name" value="TRANSPOSASE OF TN10"/>
    <property type="match status" value="1"/>
</dbReference>
<gene>
    <name evidence="1" type="ORF">K6Y31_04320</name>
</gene>
<evidence type="ECO:0000313" key="2">
    <source>
        <dbReference type="Proteomes" id="UP001201273"/>
    </source>
</evidence>
<dbReference type="RefSeq" id="WP_233051616.1">
    <property type="nucleotide sequence ID" value="NZ_JAIMJA010000003.1"/>
</dbReference>
<protein>
    <recommendedName>
        <fullName evidence="3">Transposase</fullName>
    </recommendedName>
</protein>
<dbReference type="InterPro" id="IPR012337">
    <property type="entry name" value="RNaseH-like_sf"/>
</dbReference>
<comment type="caution">
    <text evidence="1">The sequence shown here is derived from an EMBL/GenBank/DDBJ whole genome shotgun (WGS) entry which is preliminary data.</text>
</comment>
<dbReference type="SUPFAM" id="SSF53098">
    <property type="entry name" value="Ribonuclease H-like"/>
    <property type="match status" value="1"/>
</dbReference>
<reference evidence="1 2" key="1">
    <citation type="journal article" date="2022" name="Environ. Microbiol. Rep.">
        <title>Eco-phylogenetic analyses reveal divergent evolution of vitamin B12 metabolism in the marine bacterial family 'Psychromonadaceae'.</title>
        <authorList>
            <person name="Jin X."/>
            <person name="Yang Y."/>
            <person name="Cao H."/>
            <person name="Gao B."/>
            <person name="Zhao Z."/>
        </authorList>
    </citation>
    <scope>NUCLEOTIDE SEQUENCE [LARGE SCALE GENOMIC DNA]</scope>
    <source>
        <strain evidence="1 2">MKS20</strain>
    </source>
</reference>
<dbReference type="EMBL" id="JAIMJA010000003">
    <property type="protein sequence ID" value="MCE2594037.1"/>
    <property type="molecule type" value="Genomic_DNA"/>
</dbReference>
<proteinExistence type="predicted"/>
<dbReference type="Proteomes" id="UP001201273">
    <property type="component" value="Unassembled WGS sequence"/>
</dbReference>
<evidence type="ECO:0000313" key="1">
    <source>
        <dbReference type="EMBL" id="MCE2594037.1"/>
    </source>
</evidence>
<accession>A0ABS8W4Z2</accession>